<dbReference type="AlphaFoldDB" id="A0A182JMM6"/>
<dbReference type="VEuPathDB" id="VectorBase:AATE020911"/>
<evidence type="ECO:0000256" key="2">
    <source>
        <dbReference type="SAM" id="SignalP"/>
    </source>
</evidence>
<dbReference type="EnsemblMetazoa" id="AATE020911-RA">
    <property type="protein sequence ID" value="AATE020911-PA.1"/>
    <property type="gene ID" value="AATE020911"/>
</dbReference>
<feature type="region of interest" description="Disordered" evidence="1">
    <location>
        <begin position="141"/>
        <end position="225"/>
    </location>
</feature>
<organism evidence="3">
    <name type="scientific">Anopheles atroparvus</name>
    <name type="common">European mosquito</name>
    <dbReference type="NCBI Taxonomy" id="41427"/>
    <lineage>
        <taxon>Eukaryota</taxon>
        <taxon>Metazoa</taxon>
        <taxon>Ecdysozoa</taxon>
        <taxon>Arthropoda</taxon>
        <taxon>Hexapoda</taxon>
        <taxon>Insecta</taxon>
        <taxon>Pterygota</taxon>
        <taxon>Neoptera</taxon>
        <taxon>Endopterygota</taxon>
        <taxon>Diptera</taxon>
        <taxon>Nematocera</taxon>
        <taxon>Culicoidea</taxon>
        <taxon>Culicidae</taxon>
        <taxon>Anophelinae</taxon>
        <taxon>Anopheles</taxon>
    </lineage>
</organism>
<sequence length="225" mass="24504">MIIFLYLILVLAWALLIIILKCKKARAKRLAEQEEMTQQVHVVQIGTNLYDIMSLHRDNYSGVYSCMEHGTIAQHRQRSSTSVTHSNAAFIGDDGSVYPGNSMVALEPPPSYEEVIRLPAYYPKVETFVPEMIVPPPAVPRAQASTGTHHHHQHQLAQLHRTTTSHVPSDLSTGTISSINGPSAVSPAATDHSTAEPIDANGNRVKVIPSSNDTPNRGLGRAATS</sequence>
<reference evidence="3" key="1">
    <citation type="submission" date="2022-08" db="UniProtKB">
        <authorList>
            <consortium name="EnsemblMetazoa"/>
        </authorList>
    </citation>
    <scope>IDENTIFICATION</scope>
    <source>
        <strain evidence="3">EBRO</strain>
    </source>
</reference>
<feature type="compositionally biased region" description="Low complexity" evidence="1">
    <location>
        <begin position="155"/>
        <end position="164"/>
    </location>
</feature>
<accession>A0A182JMM6</accession>
<feature type="compositionally biased region" description="Polar residues" evidence="1">
    <location>
        <begin position="165"/>
        <end position="183"/>
    </location>
</feature>
<protein>
    <submittedName>
        <fullName evidence="3">Uncharacterized protein</fullName>
    </submittedName>
</protein>
<feature type="chain" id="PRO_5043399841" evidence="2">
    <location>
        <begin position="28"/>
        <end position="225"/>
    </location>
</feature>
<name>A0A182JMM6_ANOAO</name>
<proteinExistence type="predicted"/>
<evidence type="ECO:0000256" key="1">
    <source>
        <dbReference type="SAM" id="MobiDB-lite"/>
    </source>
</evidence>
<feature type="signal peptide" evidence="2">
    <location>
        <begin position="1"/>
        <end position="27"/>
    </location>
</feature>
<evidence type="ECO:0000313" key="3">
    <source>
        <dbReference type="EnsemblMetazoa" id="AATE020911-PA.1"/>
    </source>
</evidence>
<keyword evidence="2" id="KW-0732">Signal</keyword>